<evidence type="ECO:0000256" key="5">
    <source>
        <dbReference type="ARBA" id="ARBA00022729"/>
    </source>
</evidence>
<evidence type="ECO:0000313" key="20">
    <source>
        <dbReference type="Proteomes" id="UP000187406"/>
    </source>
</evidence>
<evidence type="ECO:0000256" key="9">
    <source>
        <dbReference type="ARBA" id="ARBA00023170"/>
    </source>
</evidence>
<feature type="compositionally biased region" description="Basic and acidic residues" evidence="15">
    <location>
        <begin position="907"/>
        <end position="922"/>
    </location>
</feature>
<dbReference type="PIRSF" id="PIRSF037090">
    <property type="entry name" value="Iontro_Glu-like_rcpt_pln"/>
    <property type="match status" value="1"/>
</dbReference>
<dbReference type="Proteomes" id="UP000187406">
    <property type="component" value="Unassembled WGS sequence"/>
</dbReference>
<keyword evidence="7 13" id="KW-0406">Ion transport</keyword>
<evidence type="ECO:0000256" key="2">
    <source>
        <dbReference type="ARBA" id="ARBA00008685"/>
    </source>
</evidence>
<dbReference type="Gene3D" id="3.40.50.2300">
    <property type="match status" value="3"/>
</dbReference>
<dbReference type="FunFam" id="3.40.190.10:FF:000217">
    <property type="entry name" value="Glutamate receptor"/>
    <property type="match status" value="1"/>
</dbReference>
<evidence type="ECO:0000256" key="13">
    <source>
        <dbReference type="PIRNR" id="PIRNR037090"/>
    </source>
</evidence>
<sequence>MAKQKQMIHVLSFLFLVLLCGCESKEEVRVGLVLDFESVVGDLTSSYMSMAVSDFYAENANYKTRISLIPRDSNHDVIAAASAAIDLIDNEEVIAIIGPQSSSQAKFVIDLGGKVQVPIISFSATSPSLCPIESPYFLRTTLDDSAQLKAIAAIVRAYGWREIILIYEDTDYGNALTPYLTDIFQEYDTRMPYRSVIPPYSDEDGISKELEKLKAMSTKIFLVHMTASIGSKFFVLAEQAGMMTEGYAWIVTDGLSSLLDPVSSIAIDSMQGVLGIRPYIPALKKLENFTARWRKNDRLKNLNLFGLWAYDTVWAVAKAVETVGIVQSGFLKKNVSTGGVDLATLGISEMGPRLFTTILSTKFQGLSGNFTLVQGQLQASTFEVFNVIGKTERIIGYWTPEKGLSRDLNDKSIELSSSTNTLKAAIWPGDTTDQPQKLRIGVPKTTGFSQFIDARNDPQTNKTIVSGFCADVFLEVVDKLPFPLPYEFVPYEKDGHNAGTYDELLYEIYLQNYDAVVGDSAIVANRSLYVDFTLPYTESGVSMLVSMKDNEKKNIWIFLKPLSLDLWVTTSVVFIFTGLVIWVLEHRLNTDFRGPPDQQLGMIFWFSFSTLVFSQREKIVSNWSRFVLIIWFFVVLILTQSYTASLASMLTVKRLKPSFADVREIRNNGYYVGYQKDSFVKELLTKQIYIDPSKLRAYTTPEEYHVALSKGSHNGGVAAIFDEIPYINAFLAKYCSGYSMVGPTYKTAGFGFAFALKSPLVRYMSRAILNVTEDEDKMEAITLKNFGRPITCEDGGGTTDYSGSLGVYTFGGLFIITGVASVSSLLIYIFQFLHSHWPASDTGHLEGSFWSKIVVLAKHFDQEDLSLHTFETDQARVHPDINPESIEVSPNVDDMQNHSMTSNEGVRYGEDEIHSSGNHDDTSADAPNITEM</sequence>
<dbReference type="Gene3D" id="1.10.287.70">
    <property type="match status" value="1"/>
</dbReference>
<gene>
    <name evidence="19" type="ORF">CFOL_v3_27675</name>
</gene>
<dbReference type="InterPro" id="IPR001320">
    <property type="entry name" value="Iontro_rcpt_C"/>
</dbReference>
<dbReference type="FunFam" id="3.40.190.10:FF:000291">
    <property type="entry name" value="Glutamate receptor"/>
    <property type="match status" value="1"/>
</dbReference>
<feature type="disulfide bond" evidence="14">
    <location>
        <begin position="735"/>
        <end position="792"/>
    </location>
</feature>
<evidence type="ECO:0000256" key="10">
    <source>
        <dbReference type="ARBA" id="ARBA00023180"/>
    </source>
</evidence>
<dbReference type="EMBL" id="BDDD01003148">
    <property type="protein sequence ID" value="GAV84231.1"/>
    <property type="molecule type" value="Genomic_DNA"/>
</dbReference>
<keyword evidence="12 13" id="KW-0407">Ion channel</keyword>
<keyword evidence="8 13" id="KW-0472">Membrane</keyword>
<dbReference type="FunFam" id="1.10.287.70:FF:000037">
    <property type="entry name" value="Glutamate receptor"/>
    <property type="match status" value="1"/>
</dbReference>
<reference evidence="20" key="1">
    <citation type="submission" date="2016-04" db="EMBL/GenBank/DDBJ databases">
        <title>Cephalotus genome sequencing.</title>
        <authorList>
            <person name="Fukushima K."/>
            <person name="Hasebe M."/>
            <person name="Fang X."/>
        </authorList>
    </citation>
    <scope>NUCLEOTIDE SEQUENCE [LARGE SCALE GENOMIC DNA]</scope>
    <source>
        <strain evidence="20">cv. St1</strain>
    </source>
</reference>
<comment type="caution">
    <text evidence="19">The sequence shown here is derived from an EMBL/GenBank/DDBJ whole genome shotgun (WGS) entry which is preliminary data.</text>
</comment>
<feature type="transmembrane region" description="Helical" evidence="16">
    <location>
        <begin position="566"/>
        <end position="584"/>
    </location>
</feature>
<dbReference type="GO" id="GO:0015276">
    <property type="term" value="F:ligand-gated monoatomic ion channel activity"/>
    <property type="evidence" value="ECO:0007669"/>
    <property type="project" value="InterPro"/>
</dbReference>
<dbReference type="Pfam" id="PF01094">
    <property type="entry name" value="ANF_receptor"/>
    <property type="match status" value="1"/>
</dbReference>
<dbReference type="CDD" id="cd19990">
    <property type="entry name" value="PBP1_GABAb_receptor_plant"/>
    <property type="match status" value="1"/>
</dbReference>
<dbReference type="Pfam" id="PF10613">
    <property type="entry name" value="Lig_chan-Glu_bd"/>
    <property type="match status" value="1"/>
</dbReference>
<dbReference type="InterPro" id="IPR044440">
    <property type="entry name" value="GABAb_receptor_plant_PBP1"/>
</dbReference>
<dbReference type="InterPro" id="IPR015683">
    <property type="entry name" value="Ionotropic_Glu_rcpt"/>
</dbReference>
<dbReference type="FunFam" id="3.40.50.2300:FF:000081">
    <property type="entry name" value="Glutamate receptor"/>
    <property type="match status" value="1"/>
</dbReference>
<keyword evidence="6 16" id="KW-1133">Transmembrane helix</keyword>
<evidence type="ECO:0000256" key="15">
    <source>
        <dbReference type="SAM" id="MobiDB-lite"/>
    </source>
</evidence>
<evidence type="ECO:0000256" key="11">
    <source>
        <dbReference type="ARBA" id="ARBA00023286"/>
    </source>
</evidence>
<accession>A0A1Q3CVR6</accession>
<dbReference type="GO" id="GO:0016020">
    <property type="term" value="C:membrane"/>
    <property type="evidence" value="ECO:0007669"/>
    <property type="project" value="UniProtKB-SubCell"/>
</dbReference>
<evidence type="ECO:0000259" key="18">
    <source>
        <dbReference type="SMART" id="SM00079"/>
    </source>
</evidence>
<dbReference type="InterPro" id="IPR001828">
    <property type="entry name" value="ANF_lig-bd_rcpt"/>
</dbReference>
<dbReference type="PANTHER" id="PTHR34836">
    <property type="entry name" value="OS06G0188250 PROTEIN"/>
    <property type="match status" value="1"/>
</dbReference>
<comment type="similarity">
    <text evidence="2 13">Belongs to the glutamate-gated ion channel (TC 1.A.10.1) family.</text>
</comment>
<keyword evidence="20" id="KW-1185">Reference proteome</keyword>
<evidence type="ECO:0000256" key="3">
    <source>
        <dbReference type="ARBA" id="ARBA00022448"/>
    </source>
</evidence>
<keyword evidence="9 13" id="KW-0675">Receptor</keyword>
<organism evidence="19 20">
    <name type="scientific">Cephalotus follicularis</name>
    <name type="common">Albany pitcher plant</name>
    <dbReference type="NCBI Taxonomy" id="3775"/>
    <lineage>
        <taxon>Eukaryota</taxon>
        <taxon>Viridiplantae</taxon>
        <taxon>Streptophyta</taxon>
        <taxon>Embryophyta</taxon>
        <taxon>Tracheophyta</taxon>
        <taxon>Spermatophyta</taxon>
        <taxon>Magnoliopsida</taxon>
        <taxon>eudicotyledons</taxon>
        <taxon>Gunneridae</taxon>
        <taxon>Pentapetalae</taxon>
        <taxon>rosids</taxon>
        <taxon>fabids</taxon>
        <taxon>Oxalidales</taxon>
        <taxon>Cephalotaceae</taxon>
        <taxon>Cephalotus</taxon>
    </lineage>
</organism>
<comment type="subcellular location">
    <subcellularLocation>
        <location evidence="1">Membrane</location>
        <topology evidence="1">Multi-pass membrane protein</topology>
    </subcellularLocation>
</comment>
<keyword evidence="3 13" id="KW-0813">Transport</keyword>
<feature type="domain" description="Ionotropic glutamate receptor C-terminal" evidence="18">
    <location>
        <begin position="437"/>
        <end position="788"/>
    </location>
</feature>
<evidence type="ECO:0000256" key="4">
    <source>
        <dbReference type="ARBA" id="ARBA00022692"/>
    </source>
</evidence>
<evidence type="ECO:0000313" key="19">
    <source>
        <dbReference type="EMBL" id="GAV84231.1"/>
    </source>
</evidence>
<keyword evidence="14" id="KW-1015">Disulfide bond</keyword>
<keyword evidence="5 17" id="KW-0732">Signal</keyword>
<evidence type="ECO:0000256" key="1">
    <source>
        <dbReference type="ARBA" id="ARBA00004141"/>
    </source>
</evidence>
<dbReference type="InParanoid" id="A0A1Q3CVR6"/>
<name>A0A1Q3CVR6_CEPFO</name>
<dbReference type="InterPro" id="IPR028082">
    <property type="entry name" value="Peripla_BP_I"/>
</dbReference>
<evidence type="ECO:0000256" key="6">
    <source>
        <dbReference type="ARBA" id="ARBA00022989"/>
    </source>
</evidence>
<dbReference type="STRING" id="3775.A0A1Q3CVR6"/>
<keyword evidence="4 16" id="KW-0812">Transmembrane</keyword>
<keyword evidence="10" id="KW-0325">Glycoprotein</keyword>
<dbReference type="SMART" id="SM00079">
    <property type="entry name" value="PBPe"/>
    <property type="match status" value="1"/>
</dbReference>
<feature type="signal peptide" evidence="17">
    <location>
        <begin position="1"/>
        <end position="24"/>
    </location>
</feature>
<dbReference type="Gene3D" id="3.40.190.10">
    <property type="entry name" value="Periplasmic binding protein-like II"/>
    <property type="match status" value="1"/>
</dbReference>
<dbReference type="InterPro" id="IPR017103">
    <property type="entry name" value="Iontropic_Glu_rcpt_pln"/>
</dbReference>
<dbReference type="Pfam" id="PF00060">
    <property type="entry name" value="Lig_chan"/>
    <property type="match status" value="1"/>
</dbReference>
<dbReference type="PANTHER" id="PTHR34836:SF7">
    <property type="entry name" value="RECEPTOR LIGAND BINDING REGION DOMAIN-CONTAINING PROTEIN"/>
    <property type="match status" value="1"/>
</dbReference>
<dbReference type="SUPFAM" id="SSF53822">
    <property type="entry name" value="Periplasmic binding protein-like I"/>
    <property type="match status" value="1"/>
</dbReference>
<comment type="function">
    <text evidence="13">Glutamate-gated receptor that probably acts as non-selective cation channel.</text>
</comment>
<evidence type="ECO:0000256" key="8">
    <source>
        <dbReference type="ARBA" id="ARBA00023136"/>
    </source>
</evidence>
<evidence type="ECO:0000256" key="16">
    <source>
        <dbReference type="SAM" id="Phobius"/>
    </source>
</evidence>
<dbReference type="AlphaFoldDB" id="A0A1Q3CVR6"/>
<keyword evidence="11 13" id="KW-1071">Ligand-gated ion channel</keyword>
<protein>
    <recommendedName>
        <fullName evidence="13">Glutamate receptor</fullName>
    </recommendedName>
</protein>
<evidence type="ECO:0000256" key="12">
    <source>
        <dbReference type="ARBA" id="ARBA00023303"/>
    </source>
</evidence>
<feature type="transmembrane region" description="Helical" evidence="16">
    <location>
        <begin position="626"/>
        <end position="647"/>
    </location>
</feature>
<dbReference type="SUPFAM" id="SSF53850">
    <property type="entry name" value="Periplasmic binding protein-like II"/>
    <property type="match status" value="1"/>
</dbReference>
<dbReference type="CDD" id="cd13686">
    <property type="entry name" value="GluR_Plant"/>
    <property type="match status" value="1"/>
</dbReference>
<dbReference type="InterPro" id="IPR019594">
    <property type="entry name" value="Glu/Gly-bd"/>
</dbReference>
<evidence type="ECO:0000256" key="7">
    <source>
        <dbReference type="ARBA" id="ARBA00023065"/>
    </source>
</evidence>
<feature type="transmembrane region" description="Helical" evidence="16">
    <location>
        <begin position="807"/>
        <end position="830"/>
    </location>
</feature>
<proteinExistence type="inferred from homology"/>
<feature type="region of interest" description="Disordered" evidence="15">
    <location>
        <begin position="876"/>
        <end position="932"/>
    </location>
</feature>
<evidence type="ECO:0000256" key="17">
    <source>
        <dbReference type="SAM" id="SignalP"/>
    </source>
</evidence>
<evidence type="ECO:0000256" key="14">
    <source>
        <dbReference type="PIRSR" id="PIRSR037090-50"/>
    </source>
</evidence>
<dbReference type="OrthoDB" id="5984008at2759"/>
<dbReference type="PROSITE" id="PS51257">
    <property type="entry name" value="PROKAR_LIPOPROTEIN"/>
    <property type="match status" value="1"/>
</dbReference>
<feature type="chain" id="PRO_5013338131" description="Glutamate receptor" evidence="17">
    <location>
        <begin position="25"/>
        <end position="932"/>
    </location>
</feature>